<reference evidence="5" key="1">
    <citation type="submission" date="2020-08" db="EMBL/GenBank/DDBJ databases">
        <title>Genome public.</title>
        <authorList>
            <person name="Liu C."/>
            <person name="Sun Q."/>
        </authorList>
    </citation>
    <scope>NUCLEOTIDE SEQUENCE</scope>
    <source>
        <strain evidence="5">BX15</strain>
    </source>
</reference>
<keyword evidence="6" id="KW-1185">Reference proteome</keyword>
<dbReference type="SUPFAM" id="SSF47413">
    <property type="entry name" value="lambda repressor-like DNA-binding domains"/>
    <property type="match status" value="2"/>
</dbReference>
<feature type="domain" description="HTH cro/C1-type" evidence="4">
    <location>
        <begin position="7"/>
        <end position="62"/>
    </location>
</feature>
<dbReference type="CDD" id="cd00093">
    <property type="entry name" value="HTH_XRE"/>
    <property type="match status" value="2"/>
</dbReference>
<keyword evidence="1" id="KW-0805">Transcription regulation</keyword>
<protein>
    <submittedName>
        <fullName evidence="5">Helix-turn-helix domain-containing protein</fullName>
    </submittedName>
</protein>
<keyword evidence="3" id="KW-0804">Transcription</keyword>
<organism evidence="5 6">
    <name type="scientific">Dysosmobacter segnis</name>
    <dbReference type="NCBI Taxonomy" id="2763042"/>
    <lineage>
        <taxon>Bacteria</taxon>
        <taxon>Bacillati</taxon>
        <taxon>Bacillota</taxon>
        <taxon>Clostridia</taxon>
        <taxon>Eubacteriales</taxon>
        <taxon>Oscillospiraceae</taxon>
        <taxon>Dysosmobacter</taxon>
    </lineage>
</organism>
<evidence type="ECO:0000259" key="4">
    <source>
        <dbReference type="PROSITE" id="PS50943"/>
    </source>
</evidence>
<proteinExistence type="predicted"/>
<dbReference type="RefSeq" id="WP_187015959.1">
    <property type="nucleotide sequence ID" value="NZ_JACOQI010000021.1"/>
</dbReference>
<dbReference type="Gene3D" id="1.10.260.40">
    <property type="entry name" value="lambda repressor-like DNA-binding domains"/>
    <property type="match status" value="2"/>
</dbReference>
<name>A0A923MK49_9FIRM</name>
<dbReference type="Proteomes" id="UP000620327">
    <property type="component" value="Unassembled WGS sequence"/>
</dbReference>
<dbReference type="Pfam" id="PF13443">
    <property type="entry name" value="HTH_26"/>
    <property type="match status" value="1"/>
</dbReference>
<dbReference type="PANTHER" id="PTHR40661">
    <property type="match status" value="1"/>
</dbReference>
<dbReference type="Pfam" id="PF13560">
    <property type="entry name" value="HTH_31"/>
    <property type="match status" value="1"/>
</dbReference>
<gene>
    <name evidence="5" type="ORF">H8Z83_15815</name>
</gene>
<dbReference type="EMBL" id="JACOQI010000021">
    <property type="protein sequence ID" value="MBC5771768.1"/>
    <property type="molecule type" value="Genomic_DNA"/>
</dbReference>
<sequence>MSTGQRMKARRKELGLSAEYIANHLNLSPATIYRYENGDIDKVPGDILEPLAAILQTTPAHLMGWDDYSNPIEFTVSTDELQKYLTEEDSTKHFFDITHKIRPKAGAKSSKKAFAENLQHYMDQAGIDQNKLCEDLNFKYSTVSGWLSAEKYPRIDKIEILSHYFGIKKADLVEDNNKTDKLGRIFVDVTTALNLNIPEMQEDLGVDRKTIERLIINKNTFLKKEFKLLEETYGVPVSVWAGEKTFGAWLHALLHSQENAKIYKLYAQLNPEGQAKAVDMLDDMVLSGKYST</sequence>
<evidence type="ECO:0000313" key="5">
    <source>
        <dbReference type="EMBL" id="MBC5771768.1"/>
    </source>
</evidence>
<feature type="domain" description="HTH cro/C1-type" evidence="4">
    <location>
        <begin position="118"/>
        <end position="172"/>
    </location>
</feature>
<evidence type="ECO:0000313" key="6">
    <source>
        <dbReference type="Proteomes" id="UP000620327"/>
    </source>
</evidence>
<dbReference type="PANTHER" id="PTHR40661:SF1">
    <property type="entry name" value="HTH CRO_C1-TYPE DOMAIN-CONTAINING PROTEIN"/>
    <property type="match status" value="1"/>
</dbReference>
<evidence type="ECO:0000256" key="3">
    <source>
        <dbReference type="ARBA" id="ARBA00023163"/>
    </source>
</evidence>
<dbReference type="InterPro" id="IPR010982">
    <property type="entry name" value="Lambda_DNA-bd_dom_sf"/>
</dbReference>
<comment type="caution">
    <text evidence="5">The sequence shown here is derived from an EMBL/GenBank/DDBJ whole genome shotgun (WGS) entry which is preliminary data.</text>
</comment>
<dbReference type="GO" id="GO:0003677">
    <property type="term" value="F:DNA binding"/>
    <property type="evidence" value="ECO:0007669"/>
    <property type="project" value="UniProtKB-KW"/>
</dbReference>
<dbReference type="SMART" id="SM00530">
    <property type="entry name" value="HTH_XRE"/>
    <property type="match status" value="3"/>
</dbReference>
<accession>A0A923MK49</accession>
<keyword evidence="2" id="KW-0238">DNA-binding</keyword>
<dbReference type="InterPro" id="IPR001387">
    <property type="entry name" value="Cro/C1-type_HTH"/>
</dbReference>
<evidence type="ECO:0000256" key="2">
    <source>
        <dbReference type="ARBA" id="ARBA00023125"/>
    </source>
</evidence>
<dbReference type="PROSITE" id="PS50943">
    <property type="entry name" value="HTH_CROC1"/>
    <property type="match status" value="2"/>
</dbReference>
<evidence type="ECO:0000256" key="1">
    <source>
        <dbReference type="ARBA" id="ARBA00023015"/>
    </source>
</evidence>
<dbReference type="AlphaFoldDB" id="A0A923MK49"/>